<proteinExistence type="predicted"/>
<dbReference type="AlphaFoldDB" id="A0A183PQN9"/>
<organism evidence="1 2">
    <name type="scientific">Schistosoma mattheei</name>
    <dbReference type="NCBI Taxonomy" id="31246"/>
    <lineage>
        <taxon>Eukaryota</taxon>
        <taxon>Metazoa</taxon>
        <taxon>Spiralia</taxon>
        <taxon>Lophotrochozoa</taxon>
        <taxon>Platyhelminthes</taxon>
        <taxon>Trematoda</taxon>
        <taxon>Digenea</taxon>
        <taxon>Strigeidida</taxon>
        <taxon>Schistosomatoidea</taxon>
        <taxon>Schistosomatidae</taxon>
        <taxon>Schistosoma</taxon>
    </lineage>
</organism>
<reference evidence="1 2" key="1">
    <citation type="submission" date="2018-11" db="EMBL/GenBank/DDBJ databases">
        <authorList>
            <consortium name="Pathogen Informatics"/>
        </authorList>
    </citation>
    <scope>NUCLEOTIDE SEQUENCE [LARGE SCALE GENOMIC DNA]</scope>
    <source>
        <strain>Denwood</strain>
        <strain evidence="2">Zambia</strain>
    </source>
</reference>
<accession>A0A183PQN9</accession>
<evidence type="ECO:0000313" key="1">
    <source>
        <dbReference type="EMBL" id="VDP72025.1"/>
    </source>
</evidence>
<gene>
    <name evidence="1" type="ORF">SMTD_LOCUS16674</name>
</gene>
<protein>
    <submittedName>
        <fullName evidence="1">Uncharacterized protein</fullName>
    </submittedName>
</protein>
<evidence type="ECO:0000313" key="2">
    <source>
        <dbReference type="Proteomes" id="UP000269396"/>
    </source>
</evidence>
<dbReference type="Proteomes" id="UP000269396">
    <property type="component" value="Unassembled WGS sequence"/>
</dbReference>
<dbReference type="EMBL" id="UZAL01037525">
    <property type="protein sequence ID" value="VDP72025.1"/>
    <property type="molecule type" value="Genomic_DNA"/>
</dbReference>
<keyword evidence="2" id="KW-1185">Reference proteome</keyword>
<sequence length="56" mass="6720">MSMLNSHLQTSYHRHYQIHRNNLVQKIRLLTDDDRKIQSHLQLLDALDKLNPYHVG</sequence>
<name>A0A183PQN9_9TREM</name>